<dbReference type="InParanoid" id="D7DT15"/>
<dbReference type="STRING" id="456320.Mvol_0616"/>
<dbReference type="KEGG" id="mvo:Mvol_0616"/>
<reference evidence="1 2" key="1">
    <citation type="submission" date="2010-05" db="EMBL/GenBank/DDBJ databases">
        <title>Complete sequence of Methanococcus voltae A3.</title>
        <authorList>
            <consortium name="US DOE Joint Genome Institute"/>
            <person name="Lucas S."/>
            <person name="Copeland A."/>
            <person name="Lapidus A."/>
            <person name="Cheng J.-F."/>
            <person name="Bruce D."/>
            <person name="Goodwin L."/>
            <person name="Pitluck S."/>
            <person name="Lowry S."/>
            <person name="Clum A."/>
            <person name="Land M."/>
            <person name="Hauser L."/>
            <person name="Kyrpides N."/>
            <person name="Mikhailova N."/>
            <person name="Whitman W.B."/>
            <person name="Woyke T."/>
        </authorList>
    </citation>
    <scope>NUCLEOTIDE SEQUENCE [LARGE SCALE GENOMIC DNA]</scope>
    <source>
        <strain evidence="2">ATCC BAA-1334 / A3</strain>
    </source>
</reference>
<dbReference type="EMBL" id="CP002057">
    <property type="protein sequence ID" value="ADI36275.1"/>
    <property type="molecule type" value="Genomic_DNA"/>
</dbReference>
<proteinExistence type="predicted"/>
<evidence type="ECO:0000313" key="1">
    <source>
        <dbReference type="EMBL" id="ADI36275.1"/>
    </source>
</evidence>
<name>D7DT15_METV3</name>
<sequence>MNINVKKIKKHMIILAILGSLFTTSVFAMPVINSEDKTPVLISSENEKSNYDENNGYTVSSLLYDIWNGFLNLFDNSNSNSSNLNNSDLENTNLNNSNDLDNLDNLDNYTNGKIVDILEKDENGVYDVIINKSNGSPLIIRISPETKLLCDEQDLKTDAEIKVGGNIVLRCYPGILIANSVEII</sequence>
<dbReference type="Proteomes" id="UP000007722">
    <property type="component" value="Chromosome"/>
</dbReference>
<dbReference type="HOGENOM" id="CLU_1465124_0_0_2"/>
<dbReference type="AlphaFoldDB" id="D7DT15"/>
<keyword evidence="2" id="KW-1185">Reference proteome</keyword>
<evidence type="ECO:0000313" key="2">
    <source>
        <dbReference type="Proteomes" id="UP000007722"/>
    </source>
</evidence>
<organism evidence="1 2">
    <name type="scientific">Methanococcus voltae (strain ATCC BAA-1334 / A3)</name>
    <dbReference type="NCBI Taxonomy" id="456320"/>
    <lineage>
        <taxon>Archaea</taxon>
        <taxon>Methanobacteriati</taxon>
        <taxon>Methanobacteriota</taxon>
        <taxon>Methanomada group</taxon>
        <taxon>Methanococci</taxon>
        <taxon>Methanococcales</taxon>
        <taxon>Methanococcaceae</taxon>
        <taxon>Methanococcus</taxon>
    </lineage>
</organism>
<gene>
    <name evidence="1" type="ordered locus">Mvol_0616</name>
</gene>
<accession>D7DT15</accession>
<dbReference type="OrthoDB" id="376281at2157"/>
<protein>
    <submittedName>
        <fullName evidence="1">Uncharacterized protein</fullName>
    </submittedName>
</protein>